<sequence>MDDKSAGQSSPSFIRDLDKKVRRRAVLRMVIQLIAFCTILLATYFLVPVGGFNEANPVGAWIRLIVVVLVFLAVMFLELRMIMKARLPQIRAGEAVVELILVLLCLFALLYLSISVSDPASFSEPLSRMDALYFTTSTFATVGFGDITPRTGLTRALLSVQMLVDLGALLLIGKVAFFAASKRLSR</sequence>
<dbReference type="RefSeq" id="WP_104119865.1">
    <property type="nucleotide sequence ID" value="NZ_PRKW01000001.1"/>
</dbReference>
<protein>
    <submittedName>
        <fullName evidence="3">Two pore domain potassium channel family protein</fullName>
    </submittedName>
</protein>
<gene>
    <name evidence="3" type="ORF">C4K88_01525</name>
</gene>
<keyword evidence="3" id="KW-0406">Ion transport</keyword>
<keyword evidence="3" id="KW-0813">Transport</keyword>
<comment type="caution">
    <text evidence="3">The sequence shown here is derived from an EMBL/GenBank/DDBJ whole genome shotgun (WGS) entry which is preliminary data.</text>
</comment>
<feature type="transmembrane region" description="Helical" evidence="1">
    <location>
        <begin position="25"/>
        <end position="47"/>
    </location>
</feature>
<dbReference type="OrthoDB" id="9799090at2"/>
<dbReference type="AlphaFoldDB" id="A0A2S5J1B4"/>
<feature type="transmembrane region" description="Helical" evidence="1">
    <location>
        <begin position="158"/>
        <end position="180"/>
    </location>
</feature>
<reference evidence="3 4" key="1">
    <citation type="journal article" date="2014" name="Int. J. Syst. Evol. Microbiol.">
        <title>Arthrobacter pityocampae sp. nov., isolated from Thaumetopoea pityocampa (Lep., Thaumetopoeidae).</title>
        <authorList>
            <person name="Ince I.A."/>
            <person name="Demirbag Z."/>
            <person name="Kati H."/>
        </authorList>
    </citation>
    <scope>NUCLEOTIDE SEQUENCE [LARGE SCALE GENOMIC DNA]</scope>
    <source>
        <strain evidence="3 4">Tp2</strain>
    </source>
</reference>
<keyword evidence="4" id="KW-1185">Reference proteome</keyword>
<evidence type="ECO:0000313" key="4">
    <source>
        <dbReference type="Proteomes" id="UP000239297"/>
    </source>
</evidence>
<proteinExistence type="predicted"/>
<dbReference type="EMBL" id="PRKW01000001">
    <property type="protein sequence ID" value="PPB50594.1"/>
    <property type="molecule type" value="Genomic_DNA"/>
</dbReference>
<dbReference type="Proteomes" id="UP000239297">
    <property type="component" value="Unassembled WGS sequence"/>
</dbReference>
<dbReference type="Pfam" id="PF07885">
    <property type="entry name" value="Ion_trans_2"/>
    <property type="match status" value="1"/>
</dbReference>
<keyword evidence="3" id="KW-0407">Ion channel</keyword>
<dbReference type="InterPro" id="IPR013099">
    <property type="entry name" value="K_chnl_dom"/>
</dbReference>
<dbReference type="SUPFAM" id="SSF81324">
    <property type="entry name" value="Voltage-gated potassium channels"/>
    <property type="match status" value="1"/>
</dbReference>
<feature type="domain" description="Potassium channel" evidence="2">
    <location>
        <begin position="100"/>
        <end position="170"/>
    </location>
</feature>
<keyword evidence="1" id="KW-0812">Transmembrane</keyword>
<evidence type="ECO:0000256" key="1">
    <source>
        <dbReference type="SAM" id="Phobius"/>
    </source>
</evidence>
<evidence type="ECO:0000259" key="2">
    <source>
        <dbReference type="Pfam" id="PF07885"/>
    </source>
</evidence>
<feature type="transmembrane region" description="Helical" evidence="1">
    <location>
        <begin position="95"/>
        <end position="114"/>
    </location>
</feature>
<dbReference type="GO" id="GO:0034220">
    <property type="term" value="P:monoatomic ion transmembrane transport"/>
    <property type="evidence" value="ECO:0007669"/>
    <property type="project" value="UniProtKB-KW"/>
</dbReference>
<keyword evidence="1" id="KW-1133">Transmembrane helix</keyword>
<evidence type="ECO:0000313" key="3">
    <source>
        <dbReference type="EMBL" id="PPB50594.1"/>
    </source>
</evidence>
<organism evidence="3 4">
    <name type="scientific">Arthrobacter pityocampae</name>
    <dbReference type="NCBI Taxonomy" id="547334"/>
    <lineage>
        <taxon>Bacteria</taxon>
        <taxon>Bacillati</taxon>
        <taxon>Actinomycetota</taxon>
        <taxon>Actinomycetes</taxon>
        <taxon>Micrococcales</taxon>
        <taxon>Micrococcaceae</taxon>
        <taxon>Arthrobacter</taxon>
    </lineage>
</organism>
<name>A0A2S5J1B4_9MICC</name>
<dbReference type="Gene3D" id="1.10.287.70">
    <property type="match status" value="1"/>
</dbReference>
<keyword evidence="1" id="KW-0472">Membrane</keyword>
<accession>A0A2S5J1B4</accession>
<feature type="transmembrane region" description="Helical" evidence="1">
    <location>
        <begin position="59"/>
        <end position="83"/>
    </location>
</feature>